<reference evidence="1 2" key="1">
    <citation type="submission" date="2024-11" db="EMBL/GenBank/DDBJ databases">
        <title>The Natural Products Discovery Center: Release of the First 8490 Sequenced Strains for Exploring Actinobacteria Biosynthetic Diversity.</title>
        <authorList>
            <person name="Kalkreuter E."/>
            <person name="Kautsar S.A."/>
            <person name="Yang D."/>
            <person name="Bader C.D."/>
            <person name="Teijaro C.N."/>
            <person name="Fluegel L."/>
            <person name="Davis C.M."/>
            <person name="Simpson J.R."/>
            <person name="Lauterbach L."/>
            <person name="Steele A.D."/>
            <person name="Gui C."/>
            <person name="Meng S."/>
            <person name="Li G."/>
            <person name="Viehrig K."/>
            <person name="Ye F."/>
            <person name="Su P."/>
            <person name="Kiefer A.F."/>
            <person name="Nichols A."/>
            <person name="Cepeda A.J."/>
            <person name="Yan W."/>
            <person name="Fan B."/>
            <person name="Jiang Y."/>
            <person name="Adhikari A."/>
            <person name="Zheng C.-J."/>
            <person name="Schuster L."/>
            <person name="Cowan T.M."/>
            <person name="Smanski M.J."/>
            <person name="Chevrette M.G."/>
            <person name="De Carvalho L.P.S."/>
            <person name="Shen B."/>
        </authorList>
    </citation>
    <scope>NUCLEOTIDE SEQUENCE [LARGE SCALE GENOMIC DNA]</scope>
    <source>
        <strain evidence="1 2">NPDC020863</strain>
    </source>
</reference>
<gene>
    <name evidence="1" type="ORF">ACI2L5_04105</name>
</gene>
<keyword evidence="2" id="KW-1185">Reference proteome</keyword>
<dbReference type="EMBL" id="JBJDQH010000001">
    <property type="protein sequence ID" value="MFK4264107.1"/>
    <property type="molecule type" value="Genomic_DNA"/>
</dbReference>
<comment type="caution">
    <text evidence="1">The sequence shown here is derived from an EMBL/GenBank/DDBJ whole genome shotgun (WGS) entry which is preliminary data.</text>
</comment>
<evidence type="ECO:0000313" key="1">
    <source>
        <dbReference type="EMBL" id="MFK4264107.1"/>
    </source>
</evidence>
<name>A0ABW8LDV1_9ACTN</name>
<evidence type="ECO:0000313" key="2">
    <source>
        <dbReference type="Proteomes" id="UP001620295"/>
    </source>
</evidence>
<dbReference type="RefSeq" id="WP_358647792.1">
    <property type="nucleotide sequence ID" value="NZ_JBFACG010000006.1"/>
</dbReference>
<proteinExistence type="predicted"/>
<dbReference type="Proteomes" id="UP001620295">
    <property type="component" value="Unassembled WGS sequence"/>
</dbReference>
<protein>
    <submittedName>
        <fullName evidence="1">Uncharacterized protein</fullName>
    </submittedName>
</protein>
<organism evidence="1 2">
    <name type="scientific">Streptomyces milbemycinicus</name>
    <dbReference type="NCBI Taxonomy" id="476552"/>
    <lineage>
        <taxon>Bacteria</taxon>
        <taxon>Bacillati</taxon>
        <taxon>Actinomycetota</taxon>
        <taxon>Actinomycetes</taxon>
        <taxon>Kitasatosporales</taxon>
        <taxon>Streptomycetaceae</taxon>
        <taxon>Streptomyces</taxon>
    </lineage>
</organism>
<accession>A0ABW8LDV1</accession>
<sequence>MAADESAEDILDFHSRSRAAADAAIASLDLDNTGTAFAFFDSATGVRTRRA</sequence>